<feature type="transmembrane region" description="Helical" evidence="5">
    <location>
        <begin position="12"/>
        <end position="30"/>
    </location>
</feature>
<evidence type="ECO:0000256" key="5">
    <source>
        <dbReference type="SAM" id="Phobius"/>
    </source>
</evidence>
<sequence>MTVTLPNEYGLVIAAATSTFFVNTLHGLLTSRHRKAAGVKYPITYATAEQADKDPKVYKFNCAQRAHANFTENLTPFLGALLVSGLKYPVYAAGLGAVWAVSRVVFALGYTSNGPQGRLLGAAGGSLSDIVLKLTAAYVSLGYVLGW</sequence>
<dbReference type="PANTHER" id="PTHR10250">
    <property type="entry name" value="MICROSOMAL GLUTATHIONE S-TRANSFERASE"/>
    <property type="match status" value="1"/>
</dbReference>
<dbReference type="AlphaFoldDB" id="A0AAN6VR74"/>
<dbReference type="GO" id="GO:0005783">
    <property type="term" value="C:endoplasmic reticulum"/>
    <property type="evidence" value="ECO:0007669"/>
    <property type="project" value="TreeGrafter"/>
</dbReference>
<organism evidence="6 7">
    <name type="scientific">Chaetomidium leptoderma</name>
    <dbReference type="NCBI Taxonomy" id="669021"/>
    <lineage>
        <taxon>Eukaryota</taxon>
        <taxon>Fungi</taxon>
        <taxon>Dikarya</taxon>
        <taxon>Ascomycota</taxon>
        <taxon>Pezizomycotina</taxon>
        <taxon>Sordariomycetes</taxon>
        <taxon>Sordariomycetidae</taxon>
        <taxon>Sordariales</taxon>
        <taxon>Chaetomiaceae</taxon>
        <taxon>Chaetomidium</taxon>
    </lineage>
</organism>
<name>A0AAN6VR74_9PEZI</name>
<keyword evidence="4 5" id="KW-0472">Membrane</keyword>
<accession>A0AAN6VR74</accession>
<keyword evidence="2 5" id="KW-0812">Transmembrane</keyword>
<reference evidence="6" key="2">
    <citation type="submission" date="2023-05" db="EMBL/GenBank/DDBJ databases">
        <authorList>
            <consortium name="Lawrence Berkeley National Laboratory"/>
            <person name="Steindorff A."/>
            <person name="Hensen N."/>
            <person name="Bonometti L."/>
            <person name="Westerberg I."/>
            <person name="Brannstrom I.O."/>
            <person name="Guillou S."/>
            <person name="Cros-Aarteil S."/>
            <person name="Calhoun S."/>
            <person name="Haridas S."/>
            <person name="Kuo A."/>
            <person name="Mondo S."/>
            <person name="Pangilinan J."/>
            <person name="Riley R."/>
            <person name="Labutti K."/>
            <person name="Andreopoulos B."/>
            <person name="Lipzen A."/>
            <person name="Chen C."/>
            <person name="Yanf M."/>
            <person name="Daum C."/>
            <person name="Ng V."/>
            <person name="Clum A."/>
            <person name="Ohm R."/>
            <person name="Martin F."/>
            <person name="Silar P."/>
            <person name="Natvig D."/>
            <person name="Lalanne C."/>
            <person name="Gautier V."/>
            <person name="Ament-Velasquez S.L."/>
            <person name="Kruys A."/>
            <person name="Hutchinson M.I."/>
            <person name="Powell A.J."/>
            <person name="Barry K."/>
            <person name="Miller A.N."/>
            <person name="Grigoriev I.V."/>
            <person name="Debuchy R."/>
            <person name="Gladieux P."/>
            <person name="Thoren M.H."/>
            <person name="Johannesson H."/>
        </authorList>
    </citation>
    <scope>NUCLEOTIDE SEQUENCE</scope>
    <source>
        <strain evidence="6">CBS 538.74</strain>
    </source>
</reference>
<dbReference type="EMBL" id="MU856870">
    <property type="protein sequence ID" value="KAK4156317.1"/>
    <property type="molecule type" value="Genomic_DNA"/>
</dbReference>
<dbReference type="InterPro" id="IPR023352">
    <property type="entry name" value="MAPEG-like_dom_sf"/>
</dbReference>
<dbReference type="SUPFAM" id="SSF161084">
    <property type="entry name" value="MAPEG domain-like"/>
    <property type="match status" value="1"/>
</dbReference>
<evidence type="ECO:0000256" key="3">
    <source>
        <dbReference type="ARBA" id="ARBA00022989"/>
    </source>
</evidence>
<protein>
    <recommendedName>
        <fullName evidence="8">Microsomal glutathione S-transferase 3</fullName>
    </recommendedName>
</protein>
<evidence type="ECO:0000256" key="2">
    <source>
        <dbReference type="ARBA" id="ARBA00022692"/>
    </source>
</evidence>
<dbReference type="Proteomes" id="UP001302745">
    <property type="component" value="Unassembled WGS sequence"/>
</dbReference>
<dbReference type="Gene3D" id="1.20.120.550">
    <property type="entry name" value="Membrane associated eicosanoid/glutathione metabolism-like domain"/>
    <property type="match status" value="1"/>
</dbReference>
<reference evidence="6" key="1">
    <citation type="journal article" date="2023" name="Mol. Phylogenet. Evol.">
        <title>Genome-scale phylogeny and comparative genomics of the fungal order Sordariales.</title>
        <authorList>
            <person name="Hensen N."/>
            <person name="Bonometti L."/>
            <person name="Westerberg I."/>
            <person name="Brannstrom I.O."/>
            <person name="Guillou S."/>
            <person name="Cros-Aarteil S."/>
            <person name="Calhoun S."/>
            <person name="Haridas S."/>
            <person name="Kuo A."/>
            <person name="Mondo S."/>
            <person name="Pangilinan J."/>
            <person name="Riley R."/>
            <person name="LaButti K."/>
            <person name="Andreopoulos B."/>
            <person name="Lipzen A."/>
            <person name="Chen C."/>
            <person name="Yan M."/>
            <person name="Daum C."/>
            <person name="Ng V."/>
            <person name="Clum A."/>
            <person name="Steindorff A."/>
            <person name="Ohm R.A."/>
            <person name="Martin F."/>
            <person name="Silar P."/>
            <person name="Natvig D.O."/>
            <person name="Lalanne C."/>
            <person name="Gautier V."/>
            <person name="Ament-Velasquez S.L."/>
            <person name="Kruys A."/>
            <person name="Hutchinson M.I."/>
            <person name="Powell A.J."/>
            <person name="Barry K."/>
            <person name="Miller A.N."/>
            <person name="Grigoriev I.V."/>
            <person name="Debuchy R."/>
            <person name="Gladieux P."/>
            <person name="Hiltunen Thoren M."/>
            <person name="Johannesson H."/>
        </authorList>
    </citation>
    <scope>NUCLEOTIDE SEQUENCE</scope>
    <source>
        <strain evidence="6">CBS 538.74</strain>
    </source>
</reference>
<dbReference type="GO" id="GO:0004364">
    <property type="term" value="F:glutathione transferase activity"/>
    <property type="evidence" value="ECO:0007669"/>
    <property type="project" value="TreeGrafter"/>
</dbReference>
<evidence type="ECO:0000313" key="6">
    <source>
        <dbReference type="EMBL" id="KAK4156317.1"/>
    </source>
</evidence>
<evidence type="ECO:0000313" key="7">
    <source>
        <dbReference type="Proteomes" id="UP001302745"/>
    </source>
</evidence>
<proteinExistence type="predicted"/>
<dbReference type="PANTHER" id="PTHR10250:SF26">
    <property type="entry name" value="GLUTATHIONE S-TRANSFERASE 3, MITOCHONDRIAL"/>
    <property type="match status" value="1"/>
</dbReference>
<dbReference type="Pfam" id="PF01124">
    <property type="entry name" value="MAPEG"/>
    <property type="match status" value="1"/>
</dbReference>
<evidence type="ECO:0008006" key="8">
    <source>
        <dbReference type="Google" id="ProtNLM"/>
    </source>
</evidence>
<gene>
    <name evidence="6" type="ORF">C8A00DRAFT_12719</name>
</gene>
<dbReference type="InterPro" id="IPR001129">
    <property type="entry name" value="Membr-assoc_MAPEG"/>
</dbReference>
<dbReference type="InterPro" id="IPR050997">
    <property type="entry name" value="MAPEG"/>
</dbReference>
<comment type="subcellular location">
    <subcellularLocation>
        <location evidence="1">Membrane</location>
        <topology evidence="1">Multi-pass membrane protein</topology>
    </subcellularLocation>
</comment>
<dbReference type="GO" id="GO:0005635">
    <property type="term" value="C:nuclear envelope"/>
    <property type="evidence" value="ECO:0007669"/>
    <property type="project" value="TreeGrafter"/>
</dbReference>
<evidence type="ECO:0000256" key="1">
    <source>
        <dbReference type="ARBA" id="ARBA00004141"/>
    </source>
</evidence>
<dbReference type="GO" id="GO:0016020">
    <property type="term" value="C:membrane"/>
    <property type="evidence" value="ECO:0007669"/>
    <property type="project" value="UniProtKB-SubCell"/>
</dbReference>
<comment type="caution">
    <text evidence="6">The sequence shown here is derived from an EMBL/GenBank/DDBJ whole genome shotgun (WGS) entry which is preliminary data.</text>
</comment>
<evidence type="ECO:0000256" key="4">
    <source>
        <dbReference type="ARBA" id="ARBA00023136"/>
    </source>
</evidence>
<dbReference type="GO" id="GO:0004602">
    <property type="term" value="F:glutathione peroxidase activity"/>
    <property type="evidence" value="ECO:0007669"/>
    <property type="project" value="TreeGrafter"/>
</dbReference>
<keyword evidence="3 5" id="KW-1133">Transmembrane helix</keyword>
<keyword evidence="7" id="KW-1185">Reference proteome</keyword>